<keyword evidence="1" id="KW-1133">Transmembrane helix</keyword>
<proteinExistence type="predicted"/>
<dbReference type="InterPro" id="IPR027602">
    <property type="entry name" value="PGA_system"/>
</dbReference>
<comment type="caution">
    <text evidence="2">The sequence shown here is derived from an EMBL/GenBank/DDBJ whole genome shotgun (WGS) entry which is preliminary data.</text>
</comment>
<protein>
    <recommendedName>
        <fullName evidence="3">Poly-gamma-glutamate system protein</fullName>
    </recommendedName>
</protein>
<organism evidence="2">
    <name type="scientific">marine sediment metagenome</name>
    <dbReference type="NCBI Taxonomy" id="412755"/>
    <lineage>
        <taxon>unclassified sequences</taxon>
        <taxon>metagenomes</taxon>
        <taxon>ecological metagenomes</taxon>
    </lineage>
</organism>
<keyword evidence="1" id="KW-0812">Transmembrane</keyword>
<gene>
    <name evidence="2" type="ORF">S03H2_28947</name>
</gene>
<accession>X1HT62</accession>
<dbReference type="EMBL" id="BARU01017451">
    <property type="protein sequence ID" value="GAH60255.1"/>
    <property type="molecule type" value="Genomic_DNA"/>
</dbReference>
<name>X1HT62_9ZZZZ</name>
<evidence type="ECO:0000313" key="2">
    <source>
        <dbReference type="EMBL" id="GAH60255.1"/>
    </source>
</evidence>
<keyword evidence="1" id="KW-0472">Membrane</keyword>
<evidence type="ECO:0000256" key="1">
    <source>
        <dbReference type="SAM" id="Phobius"/>
    </source>
</evidence>
<feature type="non-terminal residue" evidence="2">
    <location>
        <position position="253"/>
    </location>
</feature>
<sequence>MMNLLNHFNRKNKFLFINGLIGLILIIVASYIPENKQTFSPPELQKAAKIMEKSLDIISSYCRKNNININEIYDPFNTGLIGSEISEITTTTGHLEAKRTTINPNFAALIVNLLIEAGVNNGDTIALGCSGSFPALLIASLSAAKAMNLNSRVILSIGSSSYGATNINFTLLDIYNLILDNNIVDSKPIAVSLGGENDVGKEFEEDIVKTIKSKIQSNGIPFIYEKNLQSNVLKREALYFTTKNIDIKAFINS</sequence>
<reference evidence="2" key="1">
    <citation type="journal article" date="2014" name="Front. Microbiol.">
        <title>High frequency of phylogenetically diverse reductive dehalogenase-homologous genes in deep subseafloor sedimentary metagenomes.</title>
        <authorList>
            <person name="Kawai M."/>
            <person name="Futagami T."/>
            <person name="Toyoda A."/>
            <person name="Takaki Y."/>
            <person name="Nishi S."/>
            <person name="Hori S."/>
            <person name="Arai W."/>
            <person name="Tsubouchi T."/>
            <person name="Morono Y."/>
            <person name="Uchiyama I."/>
            <person name="Ito T."/>
            <person name="Fujiyama A."/>
            <person name="Inagaki F."/>
            <person name="Takami H."/>
        </authorList>
    </citation>
    <scope>NUCLEOTIDE SEQUENCE</scope>
    <source>
        <strain evidence="2">Expedition CK06-06</strain>
    </source>
</reference>
<evidence type="ECO:0008006" key="3">
    <source>
        <dbReference type="Google" id="ProtNLM"/>
    </source>
</evidence>
<feature type="transmembrane region" description="Helical" evidence="1">
    <location>
        <begin position="12"/>
        <end position="32"/>
    </location>
</feature>
<dbReference type="AlphaFoldDB" id="X1HT62"/>
<dbReference type="NCBIfam" id="TIGR04332">
    <property type="entry name" value="gamma_Glu_sys"/>
    <property type="match status" value="1"/>
</dbReference>